<evidence type="ECO:0000313" key="2">
    <source>
        <dbReference type="Proteomes" id="UP001055879"/>
    </source>
</evidence>
<dbReference type="EMBL" id="CM042047">
    <property type="protein sequence ID" value="KAI3772218.1"/>
    <property type="molecule type" value="Genomic_DNA"/>
</dbReference>
<gene>
    <name evidence="1" type="ORF">L6452_03399</name>
</gene>
<dbReference type="Proteomes" id="UP001055879">
    <property type="component" value="Linkage Group LG01"/>
</dbReference>
<keyword evidence="2" id="KW-1185">Reference proteome</keyword>
<organism evidence="1 2">
    <name type="scientific">Arctium lappa</name>
    <name type="common">Greater burdock</name>
    <name type="synonym">Lappa major</name>
    <dbReference type="NCBI Taxonomy" id="4217"/>
    <lineage>
        <taxon>Eukaryota</taxon>
        <taxon>Viridiplantae</taxon>
        <taxon>Streptophyta</taxon>
        <taxon>Embryophyta</taxon>
        <taxon>Tracheophyta</taxon>
        <taxon>Spermatophyta</taxon>
        <taxon>Magnoliopsida</taxon>
        <taxon>eudicotyledons</taxon>
        <taxon>Gunneridae</taxon>
        <taxon>Pentapetalae</taxon>
        <taxon>asterids</taxon>
        <taxon>campanulids</taxon>
        <taxon>Asterales</taxon>
        <taxon>Asteraceae</taxon>
        <taxon>Carduoideae</taxon>
        <taxon>Cardueae</taxon>
        <taxon>Arctiinae</taxon>
        <taxon>Arctium</taxon>
    </lineage>
</organism>
<comment type="caution">
    <text evidence="1">The sequence shown here is derived from an EMBL/GenBank/DDBJ whole genome shotgun (WGS) entry which is preliminary data.</text>
</comment>
<reference evidence="1 2" key="2">
    <citation type="journal article" date="2022" name="Mol. Ecol. Resour.">
        <title>The genomes of chicory, endive, great burdock and yacon provide insights into Asteraceae paleo-polyploidization history and plant inulin production.</title>
        <authorList>
            <person name="Fan W."/>
            <person name="Wang S."/>
            <person name="Wang H."/>
            <person name="Wang A."/>
            <person name="Jiang F."/>
            <person name="Liu H."/>
            <person name="Zhao H."/>
            <person name="Xu D."/>
            <person name="Zhang Y."/>
        </authorList>
    </citation>
    <scope>NUCLEOTIDE SEQUENCE [LARGE SCALE GENOMIC DNA]</scope>
    <source>
        <strain evidence="2">cv. Niubang</strain>
    </source>
</reference>
<protein>
    <submittedName>
        <fullName evidence="1">Uncharacterized protein</fullName>
    </submittedName>
</protein>
<evidence type="ECO:0000313" key="1">
    <source>
        <dbReference type="EMBL" id="KAI3772218.1"/>
    </source>
</evidence>
<accession>A0ACB9FN43</accession>
<sequence>MEKKQCSLLDSISILSNVPEISVESNEVSHFLSHRERGIQPFYAFLSADRPSPTTNNLRRKIRSRSDLISPNPPPVITPSVCLIDCISPFLLQILIS</sequence>
<reference evidence="2" key="1">
    <citation type="journal article" date="2022" name="Mol. Ecol. Resour.">
        <title>The genomes of chicory, endive, great burdock and yacon provide insights into Asteraceae palaeo-polyploidization history and plant inulin production.</title>
        <authorList>
            <person name="Fan W."/>
            <person name="Wang S."/>
            <person name="Wang H."/>
            <person name="Wang A."/>
            <person name="Jiang F."/>
            <person name="Liu H."/>
            <person name="Zhao H."/>
            <person name="Xu D."/>
            <person name="Zhang Y."/>
        </authorList>
    </citation>
    <scope>NUCLEOTIDE SEQUENCE [LARGE SCALE GENOMIC DNA]</scope>
    <source>
        <strain evidence="2">cv. Niubang</strain>
    </source>
</reference>
<name>A0ACB9FN43_ARCLA</name>
<proteinExistence type="predicted"/>